<dbReference type="HOGENOM" id="CLU_007383_1_7_9"/>
<dbReference type="SUPFAM" id="SSF51735">
    <property type="entry name" value="NAD(P)-binding Rossmann-fold domains"/>
    <property type="match status" value="1"/>
</dbReference>
<reference evidence="3 4" key="1">
    <citation type="submission" date="2011-04" db="EMBL/GenBank/DDBJ databases">
        <authorList>
            <person name="Muzny D."/>
            <person name="Qin X."/>
            <person name="Deng J."/>
            <person name="Jiang H."/>
            <person name="Liu Y."/>
            <person name="Qu J."/>
            <person name="Song X.-Z."/>
            <person name="Zhang L."/>
            <person name="Thornton R."/>
            <person name="Coyle M."/>
            <person name="Francisco L."/>
            <person name="Jackson L."/>
            <person name="Javaid M."/>
            <person name="Korchina V."/>
            <person name="Kovar C."/>
            <person name="Mata R."/>
            <person name="Mathew T."/>
            <person name="Ngo R."/>
            <person name="Nguyen L."/>
            <person name="Nguyen N."/>
            <person name="Okwuonu G."/>
            <person name="Ongeri F."/>
            <person name="Pham C."/>
            <person name="Simmons D."/>
            <person name="Wilczek-Boney K."/>
            <person name="Hale W."/>
            <person name="Jakkamsetti A."/>
            <person name="Pham P."/>
            <person name="Ruth R."/>
            <person name="San Lucas F."/>
            <person name="Warren J."/>
            <person name="Zhang J."/>
            <person name="Zhao Z."/>
            <person name="Zhou C."/>
            <person name="Zhu D."/>
            <person name="Lee S."/>
            <person name="Bess C."/>
            <person name="Blankenburg K."/>
            <person name="Forbes L."/>
            <person name="Fu Q."/>
            <person name="Gubbala S."/>
            <person name="Hirani K."/>
            <person name="Jayaseelan J.C."/>
            <person name="Lara F."/>
            <person name="Munidasa M."/>
            <person name="Palculict T."/>
            <person name="Patil S."/>
            <person name="Pu L.-L."/>
            <person name="Saada N."/>
            <person name="Tang L."/>
            <person name="Weissenberger G."/>
            <person name="Zhu Y."/>
            <person name="Hemphill L."/>
            <person name="Shang Y."/>
            <person name="Youmans B."/>
            <person name="Ayvaz T."/>
            <person name="Ross M."/>
            <person name="Santibanez J."/>
            <person name="Aqrawi P."/>
            <person name="Gross S."/>
            <person name="Joshi V."/>
            <person name="Fowler G."/>
            <person name="Nazareth L."/>
            <person name="Reid J."/>
            <person name="Worley K."/>
            <person name="Petrosino J."/>
            <person name="Highlander S."/>
            <person name="Gibbs R."/>
        </authorList>
    </citation>
    <scope>NUCLEOTIDE SEQUENCE [LARGE SCALE GENOMIC DNA]</scope>
    <source>
        <strain evidence="3 4">DSM 2778</strain>
    </source>
</reference>
<feature type="domain" description="NAD-dependent epimerase/dehydratase" evidence="2">
    <location>
        <begin position="5"/>
        <end position="225"/>
    </location>
</feature>
<keyword evidence="4" id="KW-1185">Reference proteome</keyword>
<dbReference type="PANTHER" id="PTHR43000">
    <property type="entry name" value="DTDP-D-GLUCOSE 4,6-DEHYDRATASE-RELATED"/>
    <property type="match status" value="1"/>
</dbReference>
<organism evidence="3 4">
    <name type="scientific">Centipeda periodontii DSM 2778</name>
    <dbReference type="NCBI Taxonomy" id="888060"/>
    <lineage>
        <taxon>Bacteria</taxon>
        <taxon>Bacillati</taxon>
        <taxon>Bacillota</taxon>
        <taxon>Negativicutes</taxon>
        <taxon>Selenomonadales</taxon>
        <taxon>Selenomonadaceae</taxon>
        <taxon>Centipeda</taxon>
    </lineage>
</organism>
<dbReference type="OrthoDB" id="9789543at2"/>
<protein>
    <submittedName>
        <fullName evidence="3">NAD-dependent epimerase/dehydratase</fullName>
    </submittedName>
</protein>
<dbReference type="Proteomes" id="UP000004067">
    <property type="component" value="Unassembled WGS sequence"/>
</dbReference>
<dbReference type="Pfam" id="PF01370">
    <property type="entry name" value="Epimerase"/>
    <property type="match status" value="1"/>
</dbReference>
<evidence type="ECO:0000259" key="2">
    <source>
        <dbReference type="Pfam" id="PF01370"/>
    </source>
</evidence>
<evidence type="ECO:0000313" key="4">
    <source>
        <dbReference type="Proteomes" id="UP000004067"/>
    </source>
</evidence>
<dbReference type="eggNOG" id="COG0451">
    <property type="taxonomic scope" value="Bacteria"/>
</dbReference>
<gene>
    <name evidence="3" type="ORF">HMPREF9081_2469</name>
</gene>
<comment type="similarity">
    <text evidence="1">Belongs to the NAD(P)-dependent epimerase/dehydratase family.</text>
</comment>
<sequence length="290" mass="33131">MKSLLITGGTGFVGRHVLKYLPHDIQISILTRKKLLSDERVTYLFGDIANARDVERAMKMSRPDMLLHLAWNVKEERYAHSGENRLWVDWTRHLAQTFFQQGGRVFVGSGTCFEYDLAYREDHVEDEVCHPLTPYGECKLETMRIVSELSERHDARFVWGRIFYPYGRGEESRKLFSSALTTWRKGETFVCKSPDSVLDYIHVEDVARYFTTFLQNEQIQGIVNVSTGKGESVRTMLEMLAQASGYEKMLSFSGGGGDIRIVGSAKKARQYGIFCQHTLVSGICDMLDVK</sequence>
<dbReference type="InterPro" id="IPR036291">
    <property type="entry name" value="NAD(P)-bd_dom_sf"/>
</dbReference>
<comment type="caution">
    <text evidence="3">The sequence shown here is derived from an EMBL/GenBank/DDBJ whole genome shotgun (WGS) entry which is preliminary data.</text>
</comment>
<dbReference type="STRING" id="888060.HMPREF9081_2469"/>
<dbReference type="Gene3D" id="3.40.50.720">
    <property type="entry name" value="NAD(P)-binding Rossmann-like Domain"/>
    <property type="match status" value="1"/>
</dbReference>
<dbReference type="AlphaFoldDB" id="F5RQD3"/>
<proteinExistence type="inferred from homology"/>
<name>F5RQD3_9FIRM</name>
<dbReference type="RefSeq" id="WP_006307647.1">
    <property type="nucleotide sequence ID" value="NZ_GL892076.1"/>
</dbReference>
<evidence type="ECO:0000313" key="3">
    <source>
        <dbReference type="EMBL" id="EGK56967.1"/>
    </source>
</evidence>
<dbReference type="EMBL" id="AFHQ01000060">
    <property type="protein sequence ID" value="EGK56967.1"/>
    <property type="molecule type" value="Genomic_DNA"/>
</dbReference>
<accession>F5RQD3</accession>
<evidence type="ECO:0000256" key="1">
    <source>
        <dbReference type="ARBA" id="ARBA00007637"/>
    </source>
</evidence>
<dbReference type="InterPro" id="IPR001509">
    <property type="entry name" value="Epimerase_deHydtase"/>
</dbReference>